<dbReference type="InterPro" id="IPR014710">
    <property type="entry name" value="RmlC-like_jellyroll"/>
</dbReference>
<dbReference type="InterPro" id="IPR025499">
    <property type="entry name" value="KdgF"/>
</dbReference>
<keyword evidence="3" id="KW-1185">Reference proteome</keyword>
<gene>
    <name evidence="2" type="ORF">SAMN05444380_11068</name>
</gene>
<dbReference type="PANTHER" id="PTHR40112:SF1">
    <property type="entry name" value="H2HPP ISOMERASE"/>
    <property type="match status" value="1"/>
</dbReference>
<dbReference type="PIRSF" id="PIRSF029883">
    <property type="entry name" value="KdgF"/>
    <property type="match status" value="1"/>
</dbReference>
<sequence>MFFKYKDIPVEPLGKGVSRRILGHDTDIMMVQVNFEKGAIGEAHRHPHRQTSYVVSGVFEVTIGDETQILEAGDAFYVEPDQLHGVVCLEKGTLVDVFNPAREDFL</sequence>
<organism evidence="2 3">
    <name type="scientific">Thermophagus xiamenensis</name>
    <dbReference type="NCBI Taxonomy" id="385682"/>
    <lineage>
        <taxon>Bacteria</taxon>
        <taxon>Pseudomonadati</taxon>
        <taxon>Bacteroidota</taxon>
        <taxon>Bacteroidia</taxon>
        <taxon>Marinilabiliales</taxon>
        <taxon>Marinilabiliaceae</taxon>
        <taxon>Thermophagus</taxon>
    </lineage>
</organism>
<dbReference type="eggNOG" id="COG1917">
    <property type="taxonomic scope" value="Bacteria"/>
</dbReference>
<dbReference type="AlphaFoldDB" id="A0A1I1ZZF8"/>
<dbReference type="InParanoid" id="A0A1I1ZZF8"/>
<dbReference type="Pfam" id="PF07883">
    <property type="entry name" value="Cupin_2"/>
    <property type="match status" value="1"/>
</dbReference>
<dbReference type="SUPFAM" id="SSF51182">
    <property type="entry name" value="RmlC-like cupins"/>
    <property type="match status" value="1"/>
</dbReference>
<dbReference type="Proteomes" id="UP000181976">
    <property type="component" value="Unassembled WGS sequence"/>
</dbReference>
<reference evidence="2 3" key="1">
    <citation type="submission" date="2016-10" db="EMBL/GenBank/DDBJ databases">
        <authorList>
            <person name="de Groot N.N."/>
        </authorList>
    </citation>
    <scope>NUCLEOTIDE SEQUENCE [LARGE SCALE GENOMIC DNA]</scope>
    <source>
        <strain evidence="2 3">DSM 19012</strain>
    </source>
</reference>
<feature type="domain" description="Cupin type-2" evidence="1">
    <location>
        <begin position="33"/>
        <end position="92"/>
    </location>
</feature>
<dbReference type="EMBL" id="FONA01000010">
    <property type="protein sequence ID" value="SFE37055.1"/>
    <property type="molecule type" value="Genomic_DNA"/>
</dbReference>
<accession>A0A1I1ZZF8</accession>
<evidence type="ECO:0000313" key="2">
    <source>
        <dbReference type="EMBL" id="SFE37055.1"/>
    </source>
</evidence>
<dbReference type="InterPro" id="IPR013096">
    <property type="entry name" value="Cupin_2"/>
</dbReference>
<dbReference type="Gene3D" id="2.60.120.10">
    <property type="entry name" value="Jelly Rolls"/>
    <property type="match status" value="1"/>
</dbReference>
<dbReference type="OrthoDB" id="9811153at2"/>
<name>A0A1I1ZZF8_9BACT</name>
<dbReference type="InterPro" id="IPR052535">
    <property type="entry name" value="Bacilysin_H2HPP_isomerase"/>
</dbReference>
<dbReference type="STRING" id="385682.SAMN05444380_11068"/>
<protein>
    <submittedName>
        <fullName evidence="2">Cupin domain-containing protein</fullName>
    </submittedName>
</protein>
<proteinExistence type="predicted"/>
<dbReference type="PANTHER" id="PTHR40112">
    <property type="entry name" value="H2HPP ISOMERASE"/>
    <property type="match status" value="1"/>
</dbReference>
<dbReference type="RefSeq" id="WP_010527200.1">
    <property type="nucleotide sequence ID" value="NZ_AFSL01000035.1"/>
</dbReference>
<evidence type="ECO:0000259" key="1">
    <source>
        <dbReference type="Pfam" id="PF07883"/>
    </source>
</evidence>
<dbReference type="CDD" id="cd02238">
    <property type="entry name" value="cupin_KdgF"/>
    <property type="match status" value="1"/>
</dbReference>
<evidence type="ECO:0000313" key="3">
    <source>
        <dbReference type="Proteomes" id="UP000181976"/>
    </source>
</evidence>
<dbReference type="InterPro" id="IPR011051">
    <property type="entry name" value="RmlC_Cupin_sf"/>
</dbReference>